<comment type="caution">
    <text evidence="7">Lacks conserved residue(s) required for the propagation of feature annotation.</text>
</comment>
<dbReference type="SMART" id="SM00220">
    <property type="entry name" value="S_TKc"/>
    <property type="match status" value="1"/>
</dbReference>
<evidence type="ECO:0000256" key="1">
    <source>
        <dbReference type="ARBA" id="ARBA00004479"/>
    </source>
</evidence>
<dbReference type="Proteomes" id="UP001497457">
    <property type="component" value="Chromosome 23rd"/>
</dbReference>
<keyword evidence="7" id="KW-0245">EGF-like domain</keyword>
<keyword evidence="9" id="KW-1133">Transmembrane helix</keyword>
<feature type="domain" description="Protein kinase" evidence="11">
    <location>
        <begin position="451"/>
        <end position="749"/>
    </location>
</feature>
<feature type="transmembrane region" description="Helical" evidence="9">
    <location>
        <begin position="395"/>
        <end position="417"/>
    </location>
</feature>
<keyword evidence="14" id="KW-1185">Reference proteome</keyword>
<keyword evidence="4 8" id="KW-0067">ATP-binding</keyword>
<evidence type="ECO:0000256" key="6">
    <source>
        <dbReference type="ARBA" id="ARBA00023180"/>
    </source>
</evidence>
<evidence type="ECO:0000256" key="2">
    <source>
        <dbReference type="ARBA" id="ARBA00022729"/>
    </source>
</evidence>
<dbReference type="Gene3D" id="1.10.510.10">
    <property type="entry name" value="Transferase(Phosphotransferase) domain 1"/>
    <property type="match status" value="1"/>
</dbReference>
<name>A0ABC9B030_9POAL</name>
<dbReference type="SMART" id="SM00181">
    <property type="entry name" value="EGF"/>
    <property type="match status" value="2"/>
</dbReference>
<dbReference type="SUPFAM" id="SSF57196">
    <property type="entry name" value="EGF/Laminin"/>
    <property type="match status" value="1"/>
</dbReference>
<dbReference type="InterPro" id="IPR000719">
    <property type="entry name" value="Prot_kinase_dom"/>
</dbReference>
<dbReference type="PROSITE" id="PS50011">
    <property type="entry name" value="PROTEIN_KINASE_DOM"/>
    <property type="match status" value="1"/>
</dbReference>
<dbReference type="PROSITE" id="PS50026">
    <property type="entry name" value="EGF_3"/>
    <property type="match status" value="1"/>
</dbReference>
<keyword evidence="2 10" id="KW-0732">Signal</keyword>
<dbReference type="PANTHER" id="PTHR27005">
    <property type="entry name" value="WALL-ASSOCIATED RECEPTOR KINASE-LIKE 21"/>
    <property type="match status" value="1"/>
</dbReference>
<keyword evidence="6" id="KW-0325">Glycoprotein</keyword>
<keyword evidence="5" id="KW-1015">Disulfide bond</keyword>
<sequence>MAVQALWFLLTQALAFSYTALLPPLVVATSSDSGKAAPPPAVGAPSPGCPRRCGTVNIPYPFGIGVECAWPGTGSDNLDFTITCNHSFNPPRPYTGDFEIISISLEAGEMRVYSPVSYICYNSSKTTESDGFSSWSLYFVATTFLISPTRNVFTVIGCDTLALFDGREDGSYFSGCVTSCVSLHQSAQDGEECTGLGCCQTSVPTNLTTVDISWGNNNSYTPTNQAWRYSPCNFAFISEKGWYHFKRRDLTRLANKTFTDRVGNNKTVPMVLDWAIRDGGSCQALPNDYGGASGKATAPACISRNSFCVNATQGHGYLCNCSQGYTGNPYITDGCTNINECELQKSNPRVYKKLYPCGSGSKCHDMPGDYECKCKFGYRGDGKSEKGCQPIFPGYAIAIVATFVAVVLAFLAFILFIRRKQRKLFNKNGGKILKGQGITIYTKKELKKITNNYKQRLGGGYFSDVYEGTIPSAKQDQRVAVKCSVTTRAAHFQQKVIRHEVPQREEEEDGFINEITFQFSIRHTNVVQLLGCCLETDIPILVFEFVSEGSLDDVLHGGAKHIPGPLSFMKRLDIAIGSAEALSHIHSHGDYNHVHGDVKSANILLDSDLKPKVADFGSSRILSVDRWATAVPADMRYIDPVYYSTQKFTVKSDVYSFGLVLLELITRKKVLYEGNKSLPLEFMKCYKDESSRRTMYDMDMFSGEDAQFQCHFECLDRIGALAVRCLNKEDVEERPTMAEVVEDLKQVKLIAFGNTSSDTS</sequence>
<evidence type="ECO:0000259" key="12">
    <source>
        <dbReference type="PROSITE" id="PS50026"/>
    </source>
</evidence>
<feature type="signal peptide" evidence="10">
    <location>
        <begin position="1"/>
        <end position="15"/>
    </location>
</feature>
<dbReference type="InterPro" id="IPR017441">
    <property type="entry name" value="Protein_kinase_ATP_BS"/>
</dbReference>
<dbReference type="PANTHER" id="PTHR27005:SF162">
    <property type="entry name" value="OS11G0691500 PROTEIN"/>
    <property type="match status" value="1"/>
</dbReference>
<feature type="chain" id="PRO_5044867998" evidence="10">
    <location>
        <begin position="16"/>
        <end position="760"/>
    </location>
</feature>
<evidence type="ECO:0000313" key="14">
    <source>
        <dbReference type="Proteomes" id="UP001497457"/>
    </source>
</evidence>
<keyword evidence="3 8" id="KW-0547">Nucleotide-binding</keyword>
<evidence type="ECO:0000256" key="8">
    <source>
        <dbReference type="PROSITE-ProRule" id="PRU10141"/>
    </source>
</evidence>
<evidence type="ECO:0000256" key="3">
    <source>
        <dbReference type="ARBA" id="ARBA00022741"/>
    </source>
</evidence>
<evidence type="ECO:0000313" key="13">
    <source>
        <dbReference type="EMBL" id="CAL4987820.1"/>
    </source>
</evidence>
<accession>A0ABC9B030</accession>
<evidence type="ECO:0000259" key="11">
    <source>
        <dbReference type="PROSITE" id="PS50011"/>
    </source>
</evidence>
<dbReference type="InterPro" id="IPR000152">
    <property type="entry name" value="EGF-type_Asp/Asn_hydroxyl_site"/>
</dbReference>
<dbReference type="Pfam" id="PF07714">
    <property type="entry name" value="PK_Tyr_Ser-Thr"/>
    <property type="match status" value="1"/>
</dbReference>
<evidence type="ECO:0000256" key="5">
    <source>
        <dbReference type="ARBA" id="ARBA00023157"/>
    </source>
</evidence>
<keyword evidence="9" id="KW-0812">Transmembrane</keyword>
<dbReference type="EMBL" id="OZ075133">
    <property type="protein sequence ID" value="CAL4987820.1"/>
    <property type="molecule type" value="Genomic_DNA"/>
</dbReference>
<dbReference type="InterPro" id="IPR025287">
    <property type="entry name" value="WAK_GUB"/>
</dbReference>
<organism evidence="13 14">
    <name type="scientific">Urochloa decumbens</name>
    <dbReference type="NCBI Taxonomy" id="240449"/>
    <lineage>
        <taxon>Eukaryota</taxon>
        <taxon>Viridiplantae</taxon>
        <taxon>Streptophyta</taxon>
        <taxon>Embryophyta</taxon>
        <taxon>Tracheophyta</taxon>
        <taxon>Spermatophyta</taxon>
        <taxon>Magnoliopsida</taxon>
        <taxon>Liliopsida</taxon>
        <taxon>Poales</taxon>
        <taxon>Poaceae</taxon>
        <taxon>PACMAD clade</taxon>
        <taxon>Panicoideae</taxon>
        <taxon>Panicodae</taxon>
        <taxon>Paniceae</taxon>
        <taxon>Melinidinae</taxon>
        <taxon>Urochloa</taxon>
    </lineage>
</organism>
<gene>
    <name evidence="13" type="ORF">URODEC1_LOCUS59004</name>
</gene>
<dbReference type="InterPro" id="IPR001245">
    <property type="entry name" value="Ser-Thr/Tyr_kinase_cat_dom"/>
</dbReference>
<evidence type="ECO:0000256" key="7">
    <source>
        <dbReference type="PROSITE-ProRule" id="PRU00076"/>
    </source>
</evidence>
<feature type="binding site" evidence="8">
    <location>
        <position position="482"/>
    </location>
    <ligand>
        <name>ATP</name>
        <dbReference type="ChEBI" id="CHEBI:30616"/>
    </ligand>
</feature>
<dbReference type="InterPro" id="IPR011009">
    <property type="entry name" value="Kinase-like_dom_sf"/>
</dbReference>
<keyword evidence="9" id="KW-0472">Membrane</keyword>
<dbReference type="InterPro" id="IPR000742">
    <property type="entry name" value="EGF"/>
</dbReference>
<reference evidence="13 14" key="2">
    <citation type="submission" date="2024-10" db="EMBL/GenBank/DDBJ databases">
        <authorList>
            <person name="Ryan C."/>
        </authorList>
    </citation>
    <scope>NUCLEOTIDE SEQUENCE [LARGE SCALE GENOMIC DNA]</scope>
</reference>
<evidence type="ECO:0000256" key="9">
    <source>
        <dbReference type="SAM" id="Phobius"/>
    </source>
</evidence>
<dbReference type="SUPFAM" id="SSF56112">
    <property type="entry name" value="Protein kinase-like (PK-like)"/>
    <property type="match status" value="1"/>
</dbReference>
<evidence type="ECO:0000256" key="4">
    <source>
        <dbReference type="ARBA" id="ARBA00022840"/>
    </source>
</evidence>
<reference evidence="14" key="1">
    <citation type="submission" date="2024-06" db="EMBL/GenBank/DDBJ databases">
        <authorList>
            <person name="Ryan C."/>
        </authorList>
    </citation>
    <scope>NUCLEOTIDE SEQUENCE [LARGE SCALE GENOMIC DNA]</scope>
</reference>
<proteinExistence type="predicted"/>
<dbReference type="InterPro" id="IPR045274">
    <property type="entry name" value="WAK-like"/>
</dbReference>
<dbReference type="Pfam" id="PF13947">
    <property type="entry name" value="GUB_WAK_bind"/>
    <property type="match status" value="1"/>
</dbReference>
<dbReference type="Gene3D" id="3.30.200.20">
    <property type="entry name" value="Phosphorylase Kinase, domain 1"/>
    <property type="match status" value="1"/>
</dbReference>
<dbReference type="CDD" id="cd00054">
    <property type="entry name" value="EGF_CA"/>
    <property type="match status" value="1"/>
</dbReference>
<dbReference type="GO" id="GO:0005524">
    <property type="term" value="F:ATP binding"/>
    <property type="evidence" value="ECO:0007669"/>
    <property type="project" value="UniProtKB-UniRule"/>
</dbReference>
<feature type="domain" description="EGF-like" evidence="12">
    <location>
        <begin position="337"/>
        <end position="389"/>
    </location>
</feature>
<dbReference type="PROSITE" id="PS00010">
    <property type="entry name" value="ASX_HYDROXYL"/>
    <property type="match status" value="1"/>
</dbReference>
<dbReference type="GO" id="GO:0016020">
    <property type="term" value="C:membrane"/>
    <property type="evidence" value="ECO:0007669"/>
    <property type="project" value="UniProtKB-SubCell"/>
</dbReference>
<dbReference type="InterPro" id="IPR001881">
    <property type="entry name" value="EGF-like_Ca-bd_dom"/>
</dbReference>
<dbReference type="Gene3D" id="2.10.25.10">
    <property type="entry name" value="Laminin"/>
    <property type="match status" value="1"/>
</dbReference>
<dbReference type="PROSITE" id="PS00107">
    <property type="entry name" value="PROTEIN_KINASE_ATP"/>
    <property type="match status" value="1"/>
</dbReference>
<comment type="subcellular location">
    <subcellularLocation>
        <location evidence="1">Membrane</location>
        <topology evidence="1">Single-pass type I membrane protein</topology>
    </subcellularLocation>
</comment>
<protein>
    <submittedName>
        <fullName evidence="13">Uncharacterized protein</fullName>
    </submittedName>
</protein>
<dbReference type="SMART" id="SM00179">
    <property type="entry name" value="EGF_CA"/>
    <property type="match status" value="1"/>
</dbReference>
<dbReference type="AlphaFoldDB" id="A0ABC9B030"/>
<evidence type="ECO:0000256" key="10">
    <source>
        <dbReference type="SAM" id="SignalP"/>
    </source>
</evidence>